<protein>
    <submittedName>
        <fullName evidence="2">Uncharacterized protein</fullName>
    </submittedName>
</protein>
<dbReference type="EMBL" id="CP116347">
    <property type="protein sequence ID" value="WCE11836.1"/>
    <property type="molecule type" value="Genomic_DNA"/>
</dbReference>
<sequence length="116" mass="12547">MKPLKKALLMKKAQWILIILAAVTTTGCCIASQPETDALSTRPFMGGNGKRVAAMSDFQICEALGYAQAHHETKVYNTLSALLEQRQQAGTLRIAQGDCTAAALNVINEEKAKVKQ</sequence>
<keyword evidence="3" id="KW-1185">Reference proteome</keyword>
<keyword evidence="1" id="KW-0732">Signal</keyword>
<feature type="chain" id="PRO_5043869919" evidence="1">
    <location>
        <begin position="22"/>
        <end position="116"/>
    </location>
</feature>
<accession>A0AAX3L7E1</accession>
<evidence type="ECO:0000313" key="3">
    <source>
        <dbReference type="Proteomes" id="UP001210538"/>
    </source>
</evidence>
<dbReference type="AlphaFoldDB" id="A0AAX3L7E1"/>
<dbReference type="Proteomes" id="UP001210538">
    <property type="component" value="Chromosome"/>
</dbReference>
<organism evidence="2 3">
    <name type="scientific">Enterobacter ludwigii</name>
    <dbReference type="NCBI Taxonomy" id="299767"/>
    <lineage>
        <taxon>Bacteria</taxon>
        <taxon>Pseudomonadati</taxon>
        <taxon>Pseudomonadota</taxon>
        <taxon>Gammaproteobacteria</taxon>
        <taxon>Enterobacterales</taxon>
        <taxon>Enterobacteriaceae</taxon>
        <taxon>Enterobacter</taxon>
        <taxon>Enterobacter cloacae complex</taxon>
    </lineage>
</organism>
<proteinExistence type="predicted"/>
<name>A0AAX3L7E1_9ENTR</name>
<reference evidence="2 3" key="1">
    <citation type="submission" date="2023-01" db="EMBL/GenBank/DDBJ databases">
        <title>Genome sequence resource and annotation of Enterobacter ludwigii, an economically important pathogen of seedling wilt with strawberry.</title>
        <authorList>
            <person name="Xie Y."/>
        </authorList>
    </citation>
    <scope>NUCLEOTIDE SEQUENCE [LARGE SCALE GENOMIC DNA]</scope>
    <source>
        <strain evidence="2 3">CM-TZ4</strain>
    </source>
</reference>
<evidence type="ECO:0000256" key="1">
    <source>
        <dbReference type="SAM" id="SignalP"/>
    </source>
</evidence>
<gene>
    <name evidence="2" type="ORF">PHA72_17365</name>
</gene>
<feature type="signal peptide" evidence="1">
    <location>
        <begin position="1"/>
        <end position="21"/>
    </location>
</feature>
<dbReference type="PROSITE" id="PS51257">
    <property type="entry name" value="PROKAR_LIPOPROTEIN"/>
    <property type="match status" value="1"/>
</dbReference>
<dbReference type="RefSeq" id="WP_025203612.1">
    <property type="nucleotide sequence ID" value="NZ_CP006580.1"/>
</dbReference>
<evidence type="ECO:0000313" key="2">
    <source>
        <dbReference type="EMBL" id="WCE11836.1"/>
    </source>
</evidence>